<dbReference type="EMBL" id="FQZK01000008">
    <property type="protein sequence ID" value="SHJ63788.1"/>
    <property type="molecule type" value="Genomic_DNA"/>
</dbReference>
<organism evidence="1 2">
    <name type="scientific">Nocardiopsis flavescens</name>
    <dbReference type="NCBI Taxonomy" id="758803"/>
    <lineage>
        <taxon>Bacteria</taxon>
        <taxon>Bacillati</taxon>
        <taxon>Actinomycetota</taxon>
        <taxon>Actinomycetes</taxon>
        <taxon>Streptosporangiales</taxon>
        <taxon>Nocardiopsidaceae</taxon>
        <taxon>Nocardiopsis</taxon>
    </lineage>
</organism>
<dbReference type="STRING" id="758803.SAMN05421803_1083"/>
<proteinExistence type="predicted"/>
<evidence type="ECO:0000313" key="1">
    <source>
        <dbReference type="EMBL" id="SHJ63788.1"/>
    </source>
</evidence>
<keyword evidence="2" id="KW-1185">Reference proteome</keyword>
<dbReference type="AlphaFoldDB" id="A0A1M6KXU3"/>
<reference evidence="1 2" key="1">
    <citation type="submission" date="2016-11" db="EMBL/GenBank/DDBJ databases">
        <authorList>
            <person name="Jaros S."/>
            <person name="Januszkiewicz K."/>
            <person name="Wedrychowicz H."/>
        </authorList>
    </citation>
    <scope>NUCLEOTIDE SEQUENCE [LARGE SCALE GENOMIC DNA]</scope>
    <source>
        <strain evidence="1 2">CGMCC 4.5723</strain>
    </source>
</reference>
<dbReference type="RefSeq" id="WP_073379893.1">
    <property type="nucleotide sequence ID" value="NZ_FQZK01000008.1"/>
</dbReference>
<dbReference type="OrthoDB" id="9763697at2"/>
<name>A0A1M6KXU3_9ACTN</name>
<evidence type="ECO:0000313" key="2">
    <source>
        <dbReference type="Proteomes" id="UP000184452"/>
    </source>
</evidence>
<accession>A0A1M6KXU3</accession>
<sequence>MPQTAEPTPQARAWASRTAAEHGFPDRAEDILARLHLPGLPEAVTDLHTRVRENAEKSYRGPRLAPLLPEGRGPRAVTDPMDADLLGNMHLWCLLVTGQRSAYYAGELPLLKSDRLYGSLADHLLGASGPWNEARTALLLDATLLGLIPLRSCLRICEALDDAVLEPHLERVRALRTLAYTRAARYRTRANPVMDALQIRALALLLRLGDPRPMGEVFPAGDLFGDLLRDEHPGLYATPGLADLFVHLLTPPGTHPGKKWRLRTTGLLNALEDPAATVRALLTLVPGLPGAPAESGEAQSPYLRPHVHDILNGVVRCVDLLPEASVPWAVQTLEPVAVFTGTGPGGSKLLRAERMATAVVKVLGLRGGEPERDALIRIRAQVTKKTLLRSIDGAIAQIAAPAGAPPAGGPA</sequence>
<dbReference type="Proteomes" id="UP000184452">
    <property type="component" value="Unassembled WGS sequence"/>
</dbReference>
<gene>
    <name evidence="1" type="ORF">SAMN05421803_1083</name>
</gene>
<protein>
    <submittedName>
        <fullName evidence="1">Uncharacterized protein</fullName>
    </submittedName>
</protein>